<dbReference type="AlphaFoldDB" id="A0A0C9XDF5"/>
<comment type="pathway">
    <text evidence="1">Secondary metabolite biosynthesis.</text>
</comment>
<dbReference type="HOGENOM" id="CLU_2378393_0_0_1"/>
<reference evidence="8" key="2">
    <citation type="submission" date="2015-01" db="EMBL/GenBank/DDBJ databases">
        <title>Evolutionary Origins and Diversification of the Mycorrhizal Mutualists.</title>
        <authorList>
            <consortium name="DOE Joint Genome Institute"/>
            <consortium name="Mycorrhizal Genomics Consortium"/>
            <person name="Kohler A."/>
            <person name="Kuo A."/>
            <person name="Nagy L.G."/>
            <person name="Floudas D."/>
            <person name="Copeland A."/>
            <person name="Barry K.W."/>
            <person name="Cichocki N."/>
            <person name="Veneault-Fourrey C."/>
            <person name="LaButti K."/>
            <person name="Lindquist E.A."/>
            <person name="Lipzen A."/>
            <person name="Lundell T."/>
            <person name="Morin E."/>
            <person name="Murat C."/>
            <person name="Riley R."/>
            <person name="Ohm R."/>
            <person name="Sun H."/>
            <person name="Tunlid A."/>
            <person name="Henrissat B."/>
            <person name="Grigoriev I.V."/>
            <person name="Hibbett D.S."/>
            <person name="Martin F."/>
        </authorList>
    </citation>
    <scope>NUCLEOTIDE SEQUENCE [LARGE SCALE GENOMIC DNA]</scope>
    <source>
        <strain evidence="8">LaAM-08-1</strain>
    </source>
</reference>
<dbReference type="InterPro" id="IPR050121">
    <property type="entry name" value="Cytochrome_P450_monoxygenase"/>
</dbReference>
<dbReference type="InterPro" id="IPR036396">
    <property type="entry name" value="Cyt_P450_sf"/>
</dbReference>
<dbReference type="PANTHER" id="PTHR24305">
    <property type="entry name" value="CYTOCHROME P450"/>
    <property type="match status" value="1"/>
</dbReference>
<dbReference type="PANTHER" id="PTHR24305:SF157">
    <property type="entry name" value="N-ACETYLTRYPTOPHAN 6-HYDROXYLASE IVOC-RELATED"/>
    <property type="match status" value="1"/>
</dbReference>
<keyword evidence="3 6" id="KW-0479">Metal-binding</keyword>
<feature type="non-terminal residue" evidence="7">
    <location>
        <position position="1"/>
    </location>
</feature>
<evidence type="ECO:0000256" key="6">
    <source>
        <dbReference type="PIRSR" id="PIRSR602401-1"/>
    </source>
</evidence>
<dbReference type="InterPro" id="IPR001128">
    <property type="entry name" value="Cyt_P450"/>
</dbReference>
<dbReference type="Gene3D" id="1.10.630.10">
    <property type="entry name" value="Cytochrome P450"/>
    <property type="match status" value="1"/>
</dbReference>
<accession>A0A0C9XDF5</accession>
<dbReference type="EMBL" id="KN838744">
    <property type="protein sequence ID" value="KIJ95756.1"/>
    <property type="molecule type" value="Genomic_DNA"/>
</dbReference>
<dbReference type="GO" id="GO:0004497">
    <property type="term" value="F:monooxygenase activity"/>
    <property type="evidence" value="ECO:0007669"/>
    <property type="project" value="InterPro"/>
</dbReference>
<dbReference type="SUPFAM" id="SSF48264">
    <property type="entry name" value="Cytochrome P450"/>
    <property type="match status" value="1"/>
</dbReference>
<gene>
    <name evidence="7" type="ORF">K443DRAFT_108292</name>
</gene>
<organism evidence="7 8">
    <name type="scientific">Laccaria amethystina LaAM-08-1</name>
    <dbReference type="NCBI Taxonomy" id="1095629"/>
    <lineage>
        <taxon>Eukaryota</taxon>
        <taxon>Fungi</taxon>
        <taxon>Dikarya</taxon>
        <taxon>Basidiomycota</taxon>
        <taxon>Agaricomycotina</taxon>
        <taxon>Agaricomycetes</taxon>
        <taxon>Agaricomycetidae</taxon>
        <taxon>Agaricales</taxon>
        <taxon>Agaricineae</taxon>
        <taxon>Hydnangiaceae</taxon>
        <taxon>Laccaria</taxon>
    </lineage>
</organism>
<evidence type="ECO:0000256" key="3">
    <source>
        <dbReference type="ARBA" id="ARBA00022723"/>
    </source>
</evidence>
<protein>
    <recommendedName>
        <fullName evidence="9">Cytochrome P450</fullName>
    </recommendedName>
</protein>
<evidence type="ECO:0000256" key="1">
    <source>
        <dbReference type="ARBA" id="ARBA00005179"/>
    </source>
</evidence>
<evidence type="ECO:0000313" key="7">
    <source>
        <dbReference type="EMBL" id="KIJ95756.1"/>
    </source>
</evidence>
<keyword evidence="4" id="KW-0560">Oxidoreductase</keyword>
<dbReference type="GO" id="GO:0016705">
    <property type="term" value="F:oxidoreductase activity, acting on paired donors, with incorporation or reduction of molecular oxygen"/>
    <property type="evidence" value="ECO:0007669"/>
    <property type="project" value="InterPro"/>
</dbReference>
<name>A0A0C9XDF5_9AGAR</name>
<dbReference type="Pfam" id="PF00067">
    <property type="entry name" value="p450"/>
    <property type="match status" value="1"/>
</dbReference>
<dbReference type="GO" id="GO:0020037">
    <property type="term" value="F:heme binding"/>
    <property type="evidence" value="ECO:0007669"/>
    <property type="project" value="InterPro"/>
</dbReference>
<dbReference type="OrthoDB" id="1470350at2759"/>
<evidence type="ECO:0000256" key="5">
    <source>
        <dbReference type="ARBA" id="ARBA00023004"/>
    </source>
</evidence>
<evidence type="ECO:0000256" key="4">
    <source>
        <dbReference type="ARBA" id="ARBA00023002"/>
    </source>
</evidence>
<dbReference type="InterPro" id="IPR002401">
    <property type="entry name" value="Cyt_P450_E_grp-I"/>
</dbReference>
<dbReference type="STRING" id="1095629.A0A0C9XDF5"/>
<comment type="cofactor">
    <cofactor evidence="6">
        <name>heme</name>
        <dbReference type="ChEBI" id="CHEBI:30413"/>
    </cofactor>
</comment>
<evidence type="ECO:0008006" key="9">
    <source>
        <dbReference type="Google" id="ProtNLM"/>
    </source>
</evidence>
<sequence length="95" mass="11011">TVVSMGATFMHNDSDVFINPKKFNPDRWLQPNTSELEENFVPSSRGSRSCHCVNLAWADLYLILTNVFRKTDLGLFNTTCELPIISRYFYFLAQR</sequence>
<dbReference type="Proteomes" id="UP000054477">
    <property type="component" value="Unassembled WGS sequence"/>
</dbReference>
<keyword evidence="8" id="KW-1185">Reference proteome</keyword>
<proteinExistence type="inferred from homology"/>
<evidence type="ECO:0000256" key="2">
    <source>
        <dbReference type="ARBA" id="ARBA00010617"/>
    </source>
</evidence>
<dbReference type="GO" id="GO:0005506">
    <property type="term" value="F:iron ion binding"/>
    <property type="evidence" value="ECO:0007669"/>
    <property type="project" value="InterPro"/>
</dbReference>
<keyword evidence="5 6" id="KW-0408">Iron</keyword>
<evidence type="ECO:0000313" key="8">
    <source>
        <dbReference type="Proteomes" id="UP000054477"/>
    </source>
</evidence>
<keyword evidence="6" id="KW-0349">Heme</keyword>
<dbReference type="PRINTS" id="PR00463">
    <property type="entry name" value="EP450I"/>
</dbReference>
<comment type="similarity">
    <text evidence="2">Belongs to the cytochrome P450 family.</text>
</comment>
<reference evidence="7 8" key="1">
    <citation type="submission" date="2014-04" db="EMBL/GenBank/DDBJ databases">
        <authorList>
            <consortium name="DOE Joint Genome Institute"/>
            <person name="Kuo A."/>
            <person name="Kohler A."/>
            <person name="Nagy L.G."/>
            <person name="Floudas D."/>
            <person name="Copeland A."/>
            <person name="Barry K.W."/>
            <person name="Cichocki N."/>
            <person name="Veneault-Fourrey C."/>
            <person name="LaButti K."/>
            <person name="Lindquist E.A."/>
            <person name="Lipzen A."/>
            <person name="Lundell T."/>
            <person name="Morin E."/>
            <person name="Murat C."/>
            <person name="Sun H."/>
            <person name="Tunlid A."/>
            <person name="Henrissat B."/>
            <person name="Grigoriev I.V."/>
            <person name="Hibbett D.S."/>
            <person name="Martin F."/>
            <person name="Nordberg H.P."/>
            <person name="Cantor M.N."/>
            <person name="Hua S.X."/>
        </authorList>
    </citation>
    <scope>NUCLEOTIDE SEQUENCE [LARGE SCALE GENOMIC DNA]</scope>
    <source>
        <strain evidence="7 8">LaAM-08-1</strain>
    </source>
</reference>
<feature type="binding site" description="axial binding residue" evidence="6">
    <location>
        <position position="50"/>
    </location>
    <ligand>
        <name>heme</name>
        <dbReference type="ChEBI" id="CHEBI:30413"/>
    </ligand>
    <ligandPart>
        <name>Fe</name>
        <dbReference type="ChEBI" id="CHEBI:18248"/>
    </ligandPart>
</feature>